<dbReference type="Proteomes" id="UP001234297">
    <property type="component" value="Chromosome 9"/>
</dbReference>
<accession>A0ACC2KG13</accession>
<protein>
    <submittedName>
        <fullName evidence="1">Uncharacterized protein</fullName>
    </submittedName>
</protein>
<evidence type="ECO:0000313" key="1">
    <source>
        <dbReference type="EMBL" id="KAJ8620026.1"/>
    </source>
</evidence>
<gene>
    <name evidence="1" type="ORF">MRB53_028555</name>
</gene>
<reference evidence="1 2" key="1">
    <citation type="journal article" date="2022" name="Hortic Res">
        <title>A haplotype resolved chromosomal level avocado genome allows analysis of novel avocado genes.</title>
        <authorList>
            <person name="Nath O."/>
            <person name="Fletcher S.J."/>
            <person name="Hayward A."/>
            <person name="Shaw L.M."/>
            <person name="Masouleh A.K."/>
            <person name="Furtado A."/>
            <person name="Henry R.J."/>
            <person name="Mitter N."/>
        </authorList>
    </citation>
    <scope>NUCLEOTIDE SEQUENCE [LARGE SCALE GENOMIC DNA]</scope>
    <source>
        <strain evidence="2">cv. Hass</strain>
    </source>
</reference>
<sequence>MFLFTSLSWLSLPSTILLVSVMFLTALIIFKRSRSSLNLPPGPPPLPIIGNMHQLGVLSYNSLSSLSKTYGPLMHLRLGSVPTLIISSAELAREVMKYQDLNFCSRPPFLPQKWLSYNFLDIAFSPYGEYWREMRKVCMVERFNQKRIQSFGFIREEEVARMVASISEYCSSSKAINLSDLLVTLTSNIICRAAFGKSYIGGAEKSDFHKVFEETEAVLVAFFFSDFIPQLGWIDKLTGLKARLEKNFFDLDAFHERVIDEHLDPKRPRLEHQDFVDVLIQVQEDHNLTRDHIKGVLTNILLAGTSTGSATVVWSMSELIRNPRVTKIAQDEVRRVIGSKNKVEESDLAQLQYLNLVLKETLRLHSPSPLLIPRETIRHCMINGYDILPKTLVFVNTRAIGRDPECWRNPDEFIPERFANSEVHYKGNHFELIPFGAGRRICPGMSFGMITVELTLANLLYYFNWEFPSGVNKQNMDMSEAPGITVNKKSDLLLVATKF</sequence>
<proteinExistence type="predicted"/>
<organism evidence="1 2">
    <name type="scientific">Persea americana</name>
    <name type="common">Avocado</name>
    <dbReference type="NCBI Taxonomy" id="3435"/>
    <lineage>
        <taxon>Eukaryota</taxon>
        <taxon>Viridiplantae</taxon>
        <taxon>Streptophyta</taxon>
        <taxon>Embryophyta</taxon>
        <taxon>Tracheophyta</taxon>
        <taxon>Spermatophyta</taxon>
        <taxon>Magnoliopsida</taxon>
        <taxon>Magnoliidae</taxon>
        <taxon>Laurales</taxon>
        <taxon>Lauraceae</taxon>
        <taxon>Persea</taxon>
    </lineage>
</organism>
<name>A0ACC2KG13_PERAE</name>
<dbReference type="EMBL" id="CM056817">
    <property type="protein sequence ID" value="KAJ8620026.1"/>
    <property type="molecule type" value="Genomic_DNA"/>
</dbReference>
<comment type="caution">
    <text evidence="1">The sequence shown here is derived from an EMBL/GenBank/DDBJ whole genome shotgun (WGS) entry which is preliminary data.</text>
</comment>
<keyword evidence="2" id="KW-1185">Reference proteome</keyword>
<evidence type="ECO:0000313" key="2">
    <source>
        <dbReference type="Proteomes" id="UP001234297"/>
    </source>
</evidence>